<proteinExistence type="inferred from homology"/>
<dbReference type="GO" id="GO:0016887">
    <property type="term" value="F:ATP hydrolysis activity"/>
    <property type="evidence" value="ECO:0007669"/>
    <property type="project" value="InterPro"/>
</dbReference>
<reference evidence="11 12" key="1">
    <citation type="submission" date="2018-10" db="EMBL/GenBank/DDBJ databases">
        <title>Anaerotruncus faecis sp. nov., isolated from human feces.</title>
        <authorList>
            <person name="Wang Y.-J."/>
        </authorList>
    </citation>
    <scope>NUCLEOTIDE SEQUENCE [LARGE SCALE GENOMIC DNA]</scope>
    <source>
        <strain evidence="11 12">22A2-44</strain>
    </source>
</reference>
<dbReference type="CDD" id="cd03216">
    <property type="entry name" value="ABC_Carb_Monos_I"/>
    <property type="match status" value="1"/>
</dbReference>
<dbReference type="Proteomes" id="UP000276301">
    <property type="component" value="Unassembled WGS sequence"/>
</dbReference>
<feature type="non-terminal residue" evidence="11">
    <location>
        <position position="436"/>
    </location>
</feature>
<sequence length="436" mass="48604">MSENGYILEMNNITKRFPGVLALDKVTLKVRPATVHALMGENGAGKSTLMKCLFGIYVRDEGDVILDGQPVNFSGALDAIEHGIAMIHQELHPEPHLSVMENIWLGRFPIKGIVVDYKKMYNDTRDLLERLNLHLDPKALVKTLSVSQIQSIEIAKAVSFNAKVIIMDEPTSSLTSDEVDHLFTIINDLRSKGVAIIYISHKMEEIKKISDEVSIMRDGTMIGTWNAADLTTDMIISKMVGRDMSNRFPPKTNKPGEVYMRVEGFSSIHDRSFQDVSFELRRGEILGLGGLVGAQRTELVEAIFGLRALRAGKLYLDGKEVRVHNSTDAMDNGIALLTEDRKGSGIFPVLGVGENTYIAVYKRLARFLGLINGRRCNELAEESIERLSIKTPSIRTPMNSLSGGNQQKVLFARWLLTEPEVLLLDEPTRFFNDTAT</sequence>
<dbReference type="EC" id="7.5.2.11" evidence="9"/>
<dbReference type="InterPro" id="IPR003593">
    <property type="entry name" value="AAA+_ATPase"/>
</dbReference>
<evidence type="ECO:0000256" key="1">
    <source>
        <dbReference type="ARBA" id="ARBA00004202"/>
    </source>
</evidence>
<dbReference type="GO" id="GO:0043211">
    <property type="term" value="F:ABC-type carbohydrate transporter activity"/>
    <property type="evidence" value="ECO:0007669"/>
    <property type="project" value="UniProtKB-UniRule"/>
</dbReference>
<dbReference type="SMART" id="SM00382">
    <property type="entry name" value="AAA"/>
    <property type="match status" value="1"/>
</dbReference>
<evidence type="ECO:0000256" key="8">
    <source>
        <dbReference type="ARBA" id="ARBA00023136"/>
    </source>
</evidence>
<dbReference type="FunFam" id="3.40.50.300:FF:000127">
    <property type="entry name" value="Ribose import ATP-binding protein RbsA"/>
    <property type="match status" value="1"/>
</dbReference>
<keyword evidence="3 9" id="KW-1003">Cell membrane</keyword>
<comment type="function">
    <text evidence="9">Part of an ABC transporter complex involved in carbohydrate import. Could be involved in ribose, galactose and/or methyl galactoside import. Responsible for energy coupling to the transport system.</text>
</comment>
<dbReference type="SUPFAM" id="SSF52540">
    <property type="entry name" value="P-loop containing nucleoside triphosphate hydrolases"/>
    <property type="match status" value="2"/>
</dbReference>
<feature type="domain" description="ABC transporter" evidence="10">
    <location>
        <begin position="8"/>
        <end position="243"/>
    </location>
</feature>
<organism evidence="11 12">
    <name type="scientific">Anaerotruncus massiliensis</name>
    <name type="common">ex Liu et al. 2021</name>
    <dbReference type="NCBI Taxonomy" id="2321404"/>
    <lineage>
        <taxon>Bacteria</taxon>
        <taxon>Bacillati</taxon>
        <taxon>Bacillota</taxon>
        <taxon>Clostridia</taxon>
        <taxon>Eubacteriales</taxon>
        <taxon>Oscillospiraceae</taxon>
        <taxon>Anaerotruncus</taxon>
    </lineage>
</organism>
<evidence type="ECO:0000256" key="9">
    <source>
        <dbReference type="RuleBase" id="RU367029"/>
    </source>
</evidence>
<dbReference type="AlphaFoldDB" id="A0A498CQ62"/>
<dbReference type="PANTHER" id="PTHR43790:SF7">
    <property type="entry name" value="GALACTOSE_METHYL GALACTOSIDE IMPORT ATP-BINDING PROTEIN MGLA"/>
    <property type="match status" value="1"/>
</dbReference>
<comment type="similarity">
    <text evidence="9">Belongs to the ABC transporter superfamily.</text>
</comment>
<keyword evidence="7 9" id="KW-1278">Translocase</keyword>
<keyword evidence="2 9" id="KW-0813">Transport</keyword>
<keyword evidence="4" id="KW-0677">Repeat</keyword>
<keyword evidence="6 9" id="KW-0067">ATP-binding</keyword>
<protein>
    <recommendedName>
        <fullName evidence="9">Ribose/galactose/methyl galactoside import ATP-binding protein</fullName>
        <ecNumber evidence="9">7.5.2.11</ecNumber>
    </recommendedName>
</protein>
<comment type="subcellular location">
    <subcellularLocation>
        <location evidence="1 9">Cell membrane</location>
        <topology evidence="1 9">Peripheral membrane protein</topology>
    </subcellularLocation>
</comment>
<evidence type="ECO:0000256" key="2">
    <source>
        <dbReference type="ARBA" id="ARBA00022448"/>
    </source>
</evidence>
<dbReference type="GO" id="GO:0005524">
    <property type="term" value="F:ATP binding"/>
    <property type="evidence" value="ECO:0007669"/>
    <property type="project" value="UniProtKB-UniRule"/>
</dbReference>
<name>A0A498CQ62_9FIRM</name>
<dbReference type="InterPro" id="IPR050107">
    <property type="entry name" value="ABC_carbohydrate_import_ATPase"/>
</dbReference>
<dbReference type="RefSeq" id="WP_147437539.1">
    <property type="nucleotide sequence ID" value="NZ_RCHT01000011.1"/>
</dbReference>
<dbReference type="InterPro" id="IPR003439">
    <property type="entry name" value="ABC_transporter-like_ATP-bd"/>
</dbReference>
<dbReference type="Gene3D" id="3.40.50.300">
    <property type="entry name" value="P-loop containing nucleotide triphosphate hydrolases"/>
    <property type="match status" value="2"/>
</dbReference>
<evidence type="ECO:0000313" key="11">
    <source>
        <dbReference type="EMBL" id="RLL10923.1"/>
    </source>
</evidence>
<evidence type="ECO:0000256" key="4">
    <source>
        <dbReference type="ARBA" id="ARBA00022737"/>
    </source>
</evidence>
<evidence type="ECO:0000259" key="10">
    <source>
        <dbReference type="PROSITE" id="PS50893"/>
    </source>
</evidence>
<dbReference type="PANTHER" id="PTHR43790">
    <property type="entry name" value="CARBOHYDRATE TRANSPORT ATP-BINDING PROTEIN MG119-RELATED"/>
    <property type="match status" value="1"/>
</dbReference>
<evidence type="ECO:0000313" key="12">
    <source>
        <dbReference type="Proteomes" id="UP000276301"/>
    </source>
</evidence>
<evidence type="ECO:0000256" key="7">
    <source>
        <dbReference type="ARBA" id="ARBA00022967"/>
    </source>
</evidence>
<dbReference type="InterPro" id="IPR027417">
    <property type="entry name" value="P-loop_NTPase"/>
</dbReference>
<comment type="caution">
    <text evidence="11">The sequence shown here is derived from an EMBL/GenBank/DDBJ whole genome shotgun (WGS) entry which is preliminary data.</text>
</comment>
<evidence type="ECO:0000256" key="3">
    <source>
        <dbReference type="ARBA" id="ARBA00022475"/>
    </source>
</evidence>
<dbReference type="GO" id="GO:0005886">
    <property type="term" value="C:plasma membrane"/>
    <property type="evidence" value="ECO:0007669"/>
    <property type="project" value="UniProtKB-SubCell"/>
</dbReference>
<comment type="catalytic activity">
    <reaction evidence="9">
        <text>D-galactose(out) + ATP + H2O = D-galactose(in) + ADP + phosphate + H(+)</text>
        <dbReference type="Rhea" id="RHEA:60156"/>
        <dbReference type="ChEBI" id="CHEBI:4139"/>
        <dbReference type="ChEBI" id="CHEBI:15377"/>
        <dbReference type="ChEBI" id="CHEBI:15378"/>
        <dbReference type="ChEBI" id="CHEBI:30616"/>
        <dbReference type="ChEBI" id="CHEBI:43474"/>
        <dbReference type="ChEBI" id="CHEBI:456216"/>
        <dbReference type="EC" id="7.5.2.11"/>
    </reaction>
</comment>
<dbReference type="EMBL" id="RCHT01000011">
    <property type="protein sequence ID" value="RLL10923.1"/>
    <property type="molecule type" value="Genomic_DNA"/>
</dbReference>
<dbReference type="CDD" id="cd03215">
    <property type="entry name" value="ABC_Carb_Monos_II"/>
    <property type="match status" value="1"/>
</dbReference>
<keyword evidence="9" id="KW-0762">Sugar transport</keyword>
<keyword evidence="5 9" id="KW-0547">Nucleotide-binding</keyword>
<accession>A0A498CQ62</accession>
<dbReference type="Pfam" id="PF00005">
    <property type="entry name" value="ABC_tran"/>
    <property type="match status" value="2"/>
</dbReference>
<evidence type="ECO:0000256" key="5">
    <source>
        <dbReference type="ARBA" id="ARBA00022741"/>
    </source>
</evidence>
<keyword evidence="8 9" id="KW-0472">Membrane</keyword>
<evidence type="ECO:0000256" key="6">
    <source>
        <dbReference type="ARBA" id="ARBA00022840"/>
    </source>
</evidence>
<dbReference type="PROSITE" id="PS50893">
    <property type="entry name" value="ABC_TRANSPORTER_2"/>
    <property type="match status" value="1"/>
</dbReference>
<gene>
    <name evidence="11" type="ORF">D4A47_07625</name>
</gene>
<keyword evidence="12" id="KW-1185">Reference proteome</keyword>